<comment type="caution">
    <text evidence="2">The sequence shown here is derived from an EMBL/GenBank/DDBJ whole genome shotgun (WGS) entry which is preliminary data.</text>
</comment>
<dbReference type="RefSeq" id="WP_221862113.1">
    <property type="nucleotide sequence ID" value="NZ_JAIKTU010000014.1"/>
</dbReference>
<organism evidence="2 3">
    <name type="scientific">Clostridium sardiniense</name>
    <name type="common">Clostridium absonum</name>
    <dbReference type="NCBI Taxonomy" id="29369"/>
    <lineage>
        <taxon>Bacteria</taxon>
        <taxon>Bacillati</taxon>
        <taxon>Bacillota</taxon>
        <taxon>Clostridia</taxon>
        <taxon>Eubacteriales</taxon>
        <taxon>Clostridiaceae</taxon>
        <taxon>Clostridium</taxon>
    </lineage>
</organism>
<feature type="transmembrane region" description="Helical" evidence="1">
    <location>
        <begin position="6"/>
        <end position="29"/>
    </location>
</feature>
<dbReference type="InterPro" id="IPR024529">
    <property type="entry name" value="ECF_trnsprt_substrate-spec"/>
</dbReference>
<dbReference type="EMBL" id="JAIKTU010000014">
    <property type="protein sequence ID" value="MBY0756907.1"/>
    <property type="molecule type" value="Genomic_DNA"/>
</dbReference>
<evidence type="ECO:0000313" key="2">
    <source>
        <dbReference type="EMBL" id="MBY0756907.1"/>
    </source>
</evidence>
<dbReference type="Gene3D" id="1.10.1760.20">
    <property type="match status" value="1"/>
</dbReference>
<accession>A0ABS7L275</accession>
<keyword evidence="1" id="KW-1133">Transmembrane helix</keyword>
<evidence type="ECO:0000256" key="1">
    <source>
        <dbReference type="SAM" id="Phobius"/>
    </source>
</evidence>
<feature type="transmembrane region" description="Helical" evidence="1">
    <location>
        <begin position="41"/>
        <end position="64"/>
    </location>
</feature>
<keyword evidence="1" id="KW-0812">Transmembrane</keyword>
<sequence>MKKINVSMIVFMALCIVINILGGFIALSLRLPVYIDTIGTIMSAITLGPIYGGIVGILTSIVNAATFDPISIFFIPVQLVVGLSTGLLFKSSKFNGIKSILSIILITVLGSITASVIAAIVFNGVTSSGSSILVTILKNSGVNIIASVFSTQIFTDLLDKGISFFAVFSILKAMPNSLKLNLCRES</sequence>
<dbReference type="Proteomes" id="UP001299068">
    <property type="component" value="Unassembled WGS sequence"/>
</dbReference>
<feature type="transmembrane region" description="Helical" evidence="1">
    <location>
        <begin position="101"/>
        <end position="122"/>
    </location>
</feature>
<protein>
    <submittedName>
        <fullName evidence="2">ECF transporter S component</fullName>
    </submittedName>
</protein>
<reference evidence="2 3" key="1">
    <citation type="journal article" date="2021" name="Cell Host Microbe">
        <title>in vivo commensal control of Clostridioides difficile virulence.</title>
        <authorList>
            <person name="Girinathan B.P."/>
            <person name="Dibenedetto N."/>
            <person name="Worley J.N."/>
            <person name="Peltier J."/>
            <person name="Arrieta-Ortiz M.L."/>
            <person name="Rupa Christinal Immanuel S."/>
            <person name="Lavin R."/>
            <person name="Delaney M.L."/>
            <person name="Cummins C."/>
            <person name="Hoffmann M."/>
            <person name="Luo Y."/>
            <person name="Gonzalez-Escalona N."/>
            <person name="Allard M."/>
            <person name="Onderdonk A.B."/>
            <person name="Gerber G.K."/>
            <person name="Sonenshein A.L."/>
            <person name="Baliga N."/>
            <person name="Dupuy B."/>
            <person name="Bry L."/>
        </authorList>
    </citation>
    <scope>NUCLEOTIDE SEQUENCE [LARGE SCALE GENOMIC DNA]</scope>
    <source>
        <strain evidence="2 3">DSM 599</strain>
    </source>
</reference>
<gene>
    <name evidence="2" type="ORF">K5V21_15790</name>
</gene>
<feature type="transmembrane region" description="Helical" evidence="1">
    <location>
        <begin position="70"/>
        <end position="89"/>
    </location>
</feature>
<evidence type="ECO:0000313" key="3">
    <source>
        <dbReference type="Proteomes" id="UP001299068"/>
    </source>
</evidence>
<keyword evidence="3" id="KW-1185">Reference proteome</keyword>
<keyword evidence="1" id="KW-0472">Membrane</keyword>
<proteinExistence type="predicted"/>
<name>A0ABS7L275_CLOSR</name>
<dbReference type="Pfam" id="PF12822">
    <property type="entry name" value="ECF_trnsprt"/>
    <property type="match status" value="1"/>
</dbReference>